<feature type="binding site" evidence="7 8">
    <location>
        <position position="16"/>
    </location>
    <ligand>
        <name>S-adenosyl-L-methionine</name>
        <dbReference type="ChEBI" id="CHEBI:59789"/>
    </ligand>
</feature>
<evidence type="ECO:0000313" key="10">
    <source>
        <dbReference type="EMBL" id="MBU2787573.1"/>
    </source>
</evidence>
<keyword evidence="4 7" id="KW-0808">Transferase</keyword>
<organism evidence="10 11">
    <name type="scientific">Igneacidithiobacillus copahuensis</name>
    <dbReference type="NCBI Taxonomy" id="2724909"/>
    <lineage>
        <taxon>Bacteria</taxon>
        <taxon>Pseudomonadati</taxon>
        <taxon>Pseudomonadota</taxon>
        <taxon>Acidithiobacillia</taxon>
        <taxon>Acidithiobacillales</taxon>
        <taxon>Acidithiobacillaceae</taxon>
        <taxon>Igneacidithiobacillus</taxon>
    </lineage>
</organism>
<comment type="catalytic activity">
    <reaction evidence="7">
        <text>adenosine(1518)/adenosine(1519) in 16S rRNA + 4 S-adenosyl-L-methionine = N(6)-dimethyladenosine(1518)/N(6)-dimethyladenosine(1519) in 16S rRNA + 4 S-adenosyl-L-homocysteine + 4 H(+)</text>
        <dbReference type="Rhea" id="RHEA:19609"/>
        <dbReference type="Rhea" id="RHEA-COMP:10232"/>
        <dbReference type="Rhea" id="RHEA-COMP:10233"/>
        <dbReference type="ChEBI" id="CHEBI:15378"/>
        <dbReference type="ChEBI" id="CHEBI:57856"/>
        <dbReference type="ChEBI" id="CHEBI:59789"/>
        <dbReference type="ChEBI" id="CHEBI:74411"/>
        <dbReference type="ChEBI" id="CHEBI:74493"/>
        <dbReference type="EC" id="2.1.1.182"/>
    </reaction>
</comment>
<dbReference type="PANTHER" id="PTHR11727">
    <property type="entry name" value="DIMETHYLADENOSINE TRANSFERASE"/>
    <property type="match status" value="1"/>
</dbReference>
<dbReference type="HAMAP" id="MF_00607">
    <property type="entry name" value="16SrRNA_methyltr_A"/>
    <property type="match status" value="1"/>
</dbReference>
<dbReference type="GO" id="GO:0005829">
    <property type="term" value="C:cytosol"/>
    <property type="evidence" value="ECO:0007669"/>
    <property type="project" value="TreeGrafter"/>
</dbReference>
<feature type="domain" description="Ribosomal RNA adenine methylase transferase N-terminal" evidence="9">
    <location>
        <begin position="23"/>
        <end position="199"/>
    </location>
</feature>
<dbReference type="SUPFAM" id="SSF53335">
    <property type="entry name" value="S-adenosyl-L-methionine-dependent methyltransferases"/>
    <property type="match status" value="1"/>
</dbReference>
<dbReference type="EMBL" id="JAAXYO010000048">
    <property type="protein sequence ID" value="MBU2787573.1"/>
    <property type="molecule type" value="Genomic_DNA"/>
</dbReference>
<dbReference type="NCBIfam" id="TIGR00755">
    <property type="entry name" value="ksgA"/>
    <property type="match status" value="1"/>
</dbReference>
<dbReference type="PROSITE" id="PS51689">
    <property type="entry name" value="SAM_RNA_A_N6_MT"/>
    <property type="match status" value="1"/>
</dbReference>
<keyword evidence="11" id="KW-1185">Reference proteome</keyword>
<feature type="binding site" evidence="7 8">
    <location>
        <position position="114"/>
    </location>
    <ligand>
        <name>S-adenosyl-L-methionine</name>
        <dbReference type="ChEBI" id="CHEBI:59789"/>
    </ligand>
</feature>
<gene>
    <name evidence="7 10" type="primary">rsmA</name>
    <name evidence="7" type="synonym">ksgA</name>
    <name evidence="10" type="ORF">HFQ13_05020</name>
</gene>
<dbReference type="Pfam" id="PF00398">
    <property type="entry name" value="RrnaAD"/>
    <property type="match status" value="1"/>
</dbReference>
<feature type="binding site" evidence="7 8">
    <location>
        <position position="92"/>
    </location>
    <ligand>
        <name>S-adenosyl-L-methionine</name>
        <dbReference type="ChEBI" id="CHEBI:59789"/>
    </ligand>
</feature>
<dbReference type="InterPro" id="IPR029063">
    <property type="entry name" value="SAM-dependent_MTases_sf"/>
</dbReference>
<feature type="binding site" evidence="7 8">
    <location>
        <position position="18"/>
    </location>
    <ligand>
        <name>S-adenosyl-L-methionine</name>
        <dbReference type="ChEBI" id="CHEBI:59789"/>
    </ligand>
</feature>
<evidence type="ECO:0000256" key="8">
    <source>
        <dbReference type="PROSITE-ProRule" id="PRU01026"/>
    </source>
</evidence>
<comment type="caution">
    <text evidence="10">The sequence shown here is derived from an EMBL/GenBank/DDBJ whole genome shotgun (WGS) entry which is preliminary data.</text>
</comment>
<feature type="binding site" evidence="7 8">
    <location>
        <position position="68"/>
    </location>
    <ligand>
        <name>S-adenosyl-L-methionine</name>
        <dbReference type="ChEBI" id="CHEBI:59789"/>
    </ligand>
</feature>
<reference evidence="10" key="1">
    <citation type="journal article" date="2021" name="ISME J.">
        <title>Genomic evolution of the class Acidithiobacillia: deep-branching Proteobacteria living in extreme acidic conditions.</title>
        <authorList>
            <person name="Moya-Beltran A."/>
            <person name="Beard S."/>
            <person name="Rojas-Villalobos C."/>
            <person name="Issotta F."/>
            <person name="Gallardo Y."/>
            <person name="Ulloa R."/>
            <person name="Giaveno A."/>
            <person name="Degli Esposti M."/>
            <person name="Johnson D.B."/>
            <person name="Quatrini R."/>
        </authorList>
    </citation>
    <scope>NUCLEOTIDE SEQUENCE</scope>
    <source>
        <strain evidence="10">VAN18-1</strain>
    </source>
</reference>
<keyword evidence="6 7" id="KW-0694">RNA-binding</keyword>
<dbReference type="RefSeq" id="WP_215872931.1">
    <property type="nucleotide sequence ID" value="NZ_JAAXYO010000048.1"/>
</dbReference>
<evidence type="ECO:0000256" key="2">
    <source>
        <dbReference type="ARBA" id="ARBA00022552"/>
    </source>
</evidence>
<dbReference type="AlphaFoldDB" id="A0AAE2YPD2"/>
<dbReference type="EC" id="2.1.1.182" evidence="7"/>
<evidence type="ECO:0000256" key="1">
    <source>
        <dbReference type="ARBA" id="ARBA00022490"/>
    </source>
</evidence>
<proteinExistence type="inferred from homology"/>
<dbReference type="GO" id="GO:0003723">
    <property type="term" value="F:RNA binding"/>
    <property type="evidence" value="ECO:0007669"/>
    <property type="project" value="UniProtKB-UniRule"/>
</dbReference>
<evidence type="ECO:0000256" key="5">
    <source>
        <dbReference type="ARBA" id="ARBA00022691"/>
    </source>
</evidence>
<dbReference type="FunFam" id="1.10.8.100:FF:000001">
    <property type="entry name" value="Ribosomal RNA small subunit methyltransferase A"/>
    <property type="match status" value="1"/>
</dbReference>
<dbReference type="InterPro" id="IPR020598">
    <property type="entry name" value="rRNA_Ade_methylase_Trfase_N"/>
</dbReference>
<dbReference type="InterPro" id="IPR001737">
    <property type="entry name" value="KsgA/Erm"/>
</dbReference>
<accession>A0AAE2YPD2</accession>
<evidence type="ECO:0000256" key="7">
    <source>
        <dbReference type="HAMAP-Rule" id="MF_00607"/>
    </source>
</evidence>
<dbReference type="Gene3D" id="1.10.8.100">
    <property type="entry name" value="Ribosomal RNA adenine dimethylase-like, domain 2"/>
    <property type="match status" value="1"/>
</dbReference>
<comment type="function">
    <text evidence="7">Specifically dimethylates two adjacent adenosines (A1518 and A1519) in the loop of a conserved hairpin near the 3'-end of 16S rRNA in the 30S particle. May play a critical role in biogenesis of 30S subunits.</text>
</comment>
<sequence>MQVAKLPQAKKRFGQNFLVQPAIVTRIVAVIAPRPGDALVEIGPGPGALTQALLAAQAAATRPLRVIELDRDLLPNLHALAPAERLQVIAGDALQVDFARLAAEAGEPLRVVGNLPYNVSTPLLFHLLAQKDAIVDMHFMLQKEVADRLAAGPGSSAYGRLSLMVQAQARVELLFPVAPGNFRPVPKVDSAFVRLSPYRPSRLLPELLPHFSRVVSLAFAQRRKTLANNFKGVLDGAMLEALAIAPSARAETLDFATFVRLAEALAQKGATS</sequence>
<dbReference type="PANTHER" id="PTHR11727:SF7">
    <property type="entry name" value="DIMETHYLADENOSINE TRANSFERASE-RELATED"/>
    <property type="match status" value="1"/>
</dbReference>
<keyword evidence="2 7" id="KW-0698">rRNA processing</keyword>
<dbReference type="Gene3D" id="3.40.50.150">
    <property type="entry name" value="Vaccinia Virus protein VP39"/>
    <property type="match status" value="1"/>
</dbReference>
<dbReference type="InterPro" id="IPR011530">
    <property type="entry name" value="rRNA_adenine_dimethylase"/>
</dbReference>
<name>A0AAE2YPD2_9PROT</name>
<evidence type="ECO:0000256" key="6">
    <source>
        <dbReference type="ARBA" id="ARBA00022884"/>
    </source>
</evidence>
<evidence type="ECO:0000313" key="11">
    <source>
        <dbReference type="Proteomes" id="UP001197378"/>
    </source>
</evidence>
<evidence type="ECO:0000256" key="4">
    <source>
        <dbReference type="ARBA" id="ARBA00022679"/>
    </source>
</evidence>
<feature type="binding site" evidence="7 8">
    <location>
        <position position="43"/>
    </location>
    <ligand>
        <name>S-adenosyl-L-methionine</name>
        <dbReference type="ChEBI" id="CHEBI:59789"/>
    </ligand>
</feature>
<dbReference type="Proteomes" id="UP001197378">
    <property type="component" value="Unassembled WGS sequence"/>
</dbReference>
<dbReference type="GO" id="GO:0052908">
    <property type="term" value="F:16S rRNA (adenine(1518)-N(6)/adenine(1519)-N(6))-dimethyltransferase activity"/>
    <property type="evidence" value="ECO:0007669"/>
    <property type="project" value="UniProtKB-EC"/>
</dbReference>
<evidence type="ECO:0000256" key="3">
    <source>
        <dbReference type="ARBA" id="ARBA00022603"/>
    </source>
</evidence>
<dbReference type="InterPro" id="IPR023165">
    <property type="entry name" value="rRNA_Ade_diMease-like_C"/>
</dbReference>
<comment type="similarity">
    <text evidence="7">Belongs to the class I-like SAM-binding methyltransferase superfamily. rRNA adenine N(6)-methyltransferase family. RsmA subfamily.</text>
</comment>
<keyword evidence="1 7" id="KW-0963">Cytoplasm</keyword>
<protein>
    <recommendedName>
        <fullName evidence="7">Ribosomal RNA small subunit methyltransferase A</fullName>
        <ecNumber evidence="7">2.1.1.182</ecNumber>
    </recommendedName>
    <alternativeName>
        <fullName evidence="7">16S rRNA (adenine(1518)-N(6)/adenine(1519)-N(6))-dimethyltransferase</fullName>
    </alternativeName>
    <alternativeName>
        <fullName evidence="7">16S rRNA dimethyladenosine transferase</fullName>
    </alternativeName>
    <alternativeName>
        <fullName evidence="7">16S rRNA dimethylase</fullName>
    </alternativeName>
    <alternativeName>
        <fullName evidence="7">S-adenosylmethionine-6-N', N'-adenosyl(rRNA) dimethyltransferase</fullName>
    </alternativeName>
</protein>
<comment type="subcellular location">
    <subcellularLocation>
        <location evidence="7">Cytoplasm</location>
    </subcellularLocation>
</comment>
<keyword evidence="3 7" id="KW-0489">Methyltransferase</keyword>
<evidence type="ECO:0000259" key="9">
    <source>
        <dbReference type="SMART" id="SM00650"/>
    </source>
</evidence>
<dbReference type="SMART" id="SM00650">
    <property type="entry name" value="rADc"/>
    <property type="match status" value="1"/>
</dbReference>
<keyword evidence="5 7" id="KW-0949">S-adenosyl-L-methionine</keyword>